<dbReference type="PANTHER" id="PTHR30005:SF0">
    <property type="entry name" value="RETROGRADE REGULATION PROTEIN 2"/>
    <property type="match status" value="1"/>
</dbReference>
<dbReference type="InterPro" id="IPR003695">
    <property type="entry name" value="Ppx_GppA_N"/>
</dbReference>
<evidence type="ECO:0000259" key="3">
    <source>
        <dbReference type="Pfam" id="PF02541"/>
    </source>
</evidence>
<dbReference type="GO" id="GO:0016787">
    <property type="term" value="F:hydrolase activity"/>
    <property type="evidence" value="ECO:0007669"/>
    <property type="project" value="UniProtKB-KW"/>
</dbReference>
<reference evidence="5" key="2">
    <citation type="journal article" date="2021" name="PeerJ">
        <title>Extensive microbial diversity within the chicken gut microbiome revealed by metagenomics and culture.</title>
        <authorList>
            <person name="Gilroy R."/>
            <person name="Ravi A."/>
            <person name="Getino M."/>
            <person name="Pursley I."/>
            <person name="Horton D.L."/>
            <person name="Alikhan N.F."/>
            <person name="Baker D."/>
            <person name="Gharbi K."/>
            <person name="Hall N."/>
            <person name="Watson M."/>
            <person name="Adriaenssens E.M."/>
            <person name="Foster-Nyarko E."/>
            <person name="Jarju S."/>
            <person name="Secka A."/>
            <person name="Antonio M."/>
            <person name="Oren A."/>
            <person name="Chaudhuri R.R."/>
            <person name="La Ragione R."/>
            <person name="Hildebrand F."/>
            <person name="Pallen M.J."/>
        </authorList>
    </citation>
    <scope>NUCLEOTIDE SEQUENCE</scope>
    <source>
        <strain evidence="5">ChiW25-3613</strain>
    </source>
</reference>
<accession>A0A9D1AFW9</accession>
<dbReference type="CDD" id="cd24052">
    <property type="entry name" value="ASKHA_NBD_HpPPX-GppA-like"/>
    <property type="match status" value="1"/>
</dbReference>
<dbReference type="Gene3D" id="1.10.3210.10">
    <property type="entry name" value="Hypothetical protein af1432"/>
    <property type="match status" value="1"/>
</dbReference>
<evidence type="ECO:0000313" key="5">
    <source>
        <dbReference type="EMBL" id="HIR39742.1"/>
    </source>
</evidence>
<feature type="domain" description="Ppx/GppA phosphatase C-terminal" evidence="4">
    <location>
        <begin position="319"/>
        <end position="468"/>
    </location>
</feature>
<dbReference type="InterPro" id="IPR048950">
    <property type="entry name" value="Ppx_GppA_C"/>
</dbReference>
<gene>
    <name evidence="5" type="ORF">IAB90_05085</name>
</gene>
<feature type="domain" description="Ppx/GppA phosphatase N-terminal" evidence="3">
    <location>
        <begin position="23"/>
        <end position="303"/>
    </location>
</feature>
<dbReference type="EMBL" id="DVHB01000085">
    <property type="protein sequence ID" value="HIR39742.1"/>
    <property type="molecule type" value="Genomic_DNA"/>
</dbReference>
<comment type="similarity">
    <text evidence="1">Belongs to the GppA/Ppx family.</text>
</comment>
<name>A0A9D1AFW9_9FIRM</name>
<sequence>MEKIGIIDLGSNSARLVIVNLFQEGYFMVVDELKESVRLGQDMERDGFLKPQRVAETIKTLKMFRKLCDASGVSRIITVATEAVRKAKNQRSFLDEIQANCGLKIKVLSAEEEATLVYRGVINTMDVPKGIILEIGGGSTKIVYYNRRNMLNYATLPFGSVTLTDMFSNDGLRPEEQAAKIEEFFTEQLKSVEWLPEVDPDAQMIGVGGSFRNLFKINKMVHKYPLDTVHNYNMLTEDFLPLYDMIKVLDLDKKKKIKGLSAQRADILPAALAVIRAFVGYMHADNFTISGAGLREGIMFNQALPSTIEKPVSDVLTYSLTTLVKWYDCDEHHVEHVVNLSIQLFKQLRVLHKFPRQYLKVLKVAATLHDCGMRIKYYNHQRHSWYMILNANLYGVSHREIVLAAFTACCHKKEDINPLDWARFKDILHEDDIEIVKRLGVMLRIAESLDRSMSGCIKGINCDILGDSVIMKTEVEGDASLEIRDAMAAGAEFKKSFHKNLEIL</sequence>
<dbReference type="Gene3D" id="3.30.420.150">
    <property type="entry name" value="Exopolyphosphatase. Domain 2"/>
    <property type="match status" value="1"/>
</dbReference>
<dbReference type="InterPro" id="IPR043129">
    <property type="entry name" value="ATPase_NBD"/>
</dbReference>
<protein>
    <submittedName>
        <fullName evidence="5">Ppx/GppA family phosphatase</fullName>
    </submittedName>
</protein>
<dbReference type="InterPro" id="IPR050273">
    <property type="entry name" value="GppA/Ppx_hydrolase"/>
</dbReference>
<dbReference type="PIRSF" id="PIRSF001267">
    <property type="entry name" value="Pyrophosphatase_GppA_Ppx"/>
    <property type="match status" value="1"/>
</dbReference>
<dbReference type="SUPFAM" id="SSF109604">
    <property type="entry name" value="HD-domain/PDEase-like"/>
    <property type="match status" value="1"/>
</dbReference>
<evidence type="ECO:0000313" key="6">
    <source>
        <dbReference type="Proteomes" id="UP000824179"/>
    </source>
</evidence>
<dbReference type="InterPro" id="IPR030673">
    <property type="entry name" value="PyroPPase_GppA_Ppx"/>
</dbReference>
<dbReference type="Pfam" id="PF21447">
    <property type="entry name" value="Ppx-GppA_III"/>
    <property type="match status" value="1"/>
</dbReference>
<keyword evidence="2" id="KW-0378">Hydrolase</keyword>
<dbReference type="SUPFAM" id="SSF53067">
    <property type="entry name" value="Actin-like ATPase domain"/>
    <property type="match status" value="2"/>
</dbReference>
<proteinExistence type="inferred from homology"/>
<reference evidence="5" key="1">
    <citation type="submission" date="2020-10" db="EMBL/GenBank/DDBJ databases">
        <authorList>
            <person name="Gilroy R."/>
        </authorList>
    </citation>
    <scope>NUCLEOTIDE SEQUENCE</scope>
    <source>
        <strain evidence="5">ChiW25-3613</strain>
    </source>
</reference>
<dbReference type="PANTHER" id="PTHR30005">
    <property type="entry name" value="EXOPOLYPHOSPHATASE"/>
    <property type="match status" value="1"/>
</dbReference>
<evidence type="ECO:0000256" key="2">
    <source>
        <dbReference type="ARBA" id="ARBA00022801"/>
    </source>
</evidence>
<dbReference type="Pfam" id="PF02541">
    <property type="entry name" value="Ppx-GppA"/>
    <property type="match status" value="1"/>
</dbReference>
<evidence type="ECO:0000259" key="4">
    <source>
        <dbReference type="Pfam" id="PF21447"/>
    </source>
</evidence>
<dbReference type="Proteomes" id="UP000824179">
    <property type="component" value="Unassembled WGS sequence"/>
</dbReference>
<dbReference type="Gene3D" id="3.30.420.40">
    <property type="match status" value="1"/>
</dbReference>
<dbReference type="AlphaFoldDB" id="A0A9D1AFW9"/>
<evidence type="ECO:0000256" key="1">
    <source>
        <dbReference type="ARBA" id="ARBA00007125"/>
    </source>
</evidence>
<organism evidence="5 6">
    <name type="scientific">Candidatus Coproplasma stercoripullorum</name>
    <dbReference type="NCBI Taxonomy" id="2840751"/>
    <lineage>
        <taxon>Bacteria</taxon>
        <taxon>Bacillati</taxon>
        <taxon>Bacillota</taxon>
        <taxon>Clostridia</taxon>
        <taxon>Eubacteriales</taxon>
        <taxon>Candidatus Coproplasma</taxon>
    </lineage>
</organism>
<comment type="caution">
    <text evidence="5">The sequence shown here is derived from an EMBL/GenBank/DDBJ whole genome shotgun (WGS) entry which is preliminary data.</text>
</comment>